<keyword evidence="4" id="KW-1185">Reference proteome</keyword>
<dbReference type="InterPro" id="IPR017853">
    <property type="entry name" value="GH"/>
</dbReference>
<dbReference type="AlphaFoldDB" id="A0A930VAG3"/>
<protein>
    <submittedName>
        <fullName evidence="3">DUF4038 domain-containing protein</fullName>
    </submittedName>
</protein>
<evidence type="ECO:0000259" key="2">
    <source>
        <dbReference type="Pfam" id="PF13204"/>
    </source>
</evidence>
<dbReference type="Pfam" id="PF13204">
    <property type="entry name" value="Apiosidase"/>
    <property type="match status" value="1"/>
</dbReference>
<reference evidence="3" key="1">
    <citation type="submission" date="2020-11" db="EMBL/GenBank/DDBJ databases">
        <title>Nocardioides sp. nov., isolated from Soil of Cynanchum wilfordii Hemsley rhizosphere.</title>
        <authorList>
            <person name="Lee J.-S."/>
            <person name="Suh M.K."/>
            <person name="Kim J.-S."/>
        </authorList>
    </citation>
    <scope>NUCLEOTIDE SEQUENCE</scope>
    <source>
        <strain evidence="3">KCTC 19275</strain>
    </source>
</reference>
<organism evidence="3 4">
    <name type="scientific">Nocardioides islandensis</name>
    <dbReference type="NCBI Taxonomy" id="433663"/>
    <lineage>
        <taxon>Bacteria</taxon>
        <taxon>Bacillati</taxon>
        <taxon>Actinomycetota</taxon>
        <taxon>Actinomycetes</taxon>
        <taxon>Propionibacteriales</taxon>
        <taxon>Nocardioidaceae</taxon>
        <taxon>Nocardioides</taxon>
    </lineage>
</organism>
<dbReference type="PANTHER" id="PTHR37836">
    <property type="entry name" value="LMO1036 PROTEIN"/>
    <property type="match status" value="1"/>
</dbReference>
<dbReference type="RefSeq" id="WP_194706038.1">
    <property type="nucleotide sequence ID" value="NZ_JADKPN010000002.1"/>
</dbReference>
<dbReference type="EMBL" id="JADKPN010000002">
    <property type="protein sequence ID" value="MBF4762873.1"/>
    <property type="molecule type" value="Genomic_DNA"/>
</dbReference>
<feature type="domain" description="Apiosidase-like catalytic" evidence="2">
    <location>
        <begin position="48"/>
        <end position="357"/>
    </location>
</feature>
<sequence length="602" mass="63434">MKRSISVAVAALAVAVAAVAAPVVETGAGSSRAAGGATTAHWIRAVSATGRYFLDQNGAPVALFWDHQWNLIANAGEWKELGAGTTPRAVFASYAAEQAANGFNGVLTLAVSGAAGSHQNGTTWDGIAPFVSGAIGNLNNAYWTRVDQFIDAMAAQGITVILNLASSYAEASGGALSGLNPTNGAAYGTAIGARYQGRPNIVYEFGVDDFGYADASYQAIADAIRATGDTHLITVQHMAESNSRTDSASSPIGTFGADADVDHDEVYSYNASYLETQRDYQLSGPTRPTLFANGHYDQSATNDDYDWHVLADNLGWALTSGSQGSYYGSEATWEWGSGAHAALSQLTFPNGPWPATIRWFTSLDGWWKLVPDFGSSFITSARGTKLAAIPSGGNGGGYDATDPQNDYLTGAVAPDGTLAVLYTPVARTISVDTTKLAAGFRANWVDPYSGAVVAATGSGVSYSTPGPNSHGDGNWYLVLGADTPITPGPTPQPGAYHGSARLKSATWTRGSGAARLEARLVLHYVCSSCASPRRPVKLQGRLADGSWRTIARSTYRKPVVLRFRVPYRFRKVRVKVPAFETGGGSRYAGLVSNRLKVPRKPM</sequence>
<evidence type="ECO:0000256" key="1">
    <source>
        <dbReference type="SAM" id="SignalP"/>
    </source>
</evidence>
<dbReference type="Proteomes" id="UP000640489">
    <property type="component" value="Unassembled WGS sequence"/>
</dbReference>
<proteinExistence type="predicted"/>
<keyword evidence="1" id="KW-0732">Signal</keyword>
<dbReference type="PANTHER" id="PTHR37836:SF2">
    <property type="entry name" value="DUF4038 DOMAIN-CONTAINING PROTEIN"/>
    <property type="match status" value="1"/>
</dbReference>
<evidence type="ECO:0000313" key="3">
    <source>
        <dbReference type="EMBL" id="MBF4762873.1"/>
    </source>
</evidence>
<dbReference type="SUPFAM" id="SSF51445">
    <property type="entry name" value="(Trans)glycosidases"/>
    <property type="match status" value="1"/>
</dbReference>
<feature type="chain" id="PRO_5037917376" evidence="1">
    <location>
        <begin position="21"/>
        <end position="602"/>
    </location>
</feature>
<comment type="caution">
    <text evidence="3">The sequence shown here is derived from an EMBL/GenBank/DDBJ whole genome shotgun (WGS) entry which is preliminary data.</text>
</comment>
<gene>
    <name evidence="3" type="ORF">ISU07_07015</name>
</gene>
<accession>A0A930VAG3</accession>
<name>A0A930VAG3_9ACTN</name>
<dbReference type="Gene3D" id="3.20.20.80">
    <property type="entry name" value="Glycosidases"/>
    <property type="match status" value="1"/>
</dbReference>
<feature type="signal peptide" evidence="1">
    <location>
        <begin position="1"/>
        <end position="20"/>
    </location>
</feature>
<evidence type="ECO:0000313" key="4">
    <source>
        <dbReference type="Proteomes" id="UP000640489"/>
    </source>
</evidence>
<dbReference type="InterPro" id="IPR025277">
    <property type="entry name" value="Apiosidase-like_cat_dom"/>
</dbReference>